<name>A0ABT1NE11_9FIRM</name>
<evidence type="ECO:0000313" key="3">
    <source>
        <dbReference type="Proteomes" id="UP001651880"/>
    </source>
</evidence>
<dbReference type="Gene3D" id="3.30.365.10">
    <property type="entry name" value="Aldehyde oxidase/xanthine dehydrogenase, molybdopterin binding domain"/>
    <property type="match status" value="4"/>
</dbReference>
<dbReference type="InterPro" id="IPR036856">
    <property type="entry name" value="Ald_Oxase/Xan_DH_a/b_sf"/>
</dbReference>
<dbReference type="SMART" id="SM01008">
    <property type="entry name" value="Ald_Xan_dh_C"/>
    <property type="match status" value="1"/>
</dbReference>
<accession>A0ABT1NE11</accession>
<dbReference type="Pfam" id="PF02738">
    <property type="entry name" value="MoCoBD_1"/>
    <property type="match status" value="1"/>
</dbReference>
<dbReference type="RefSeq" id="WP_255226896.1">
    <property type="nucleotide sequence ID" value="NZ_JAJEKE010000005.1"/>
</dbReference>
<dbReference type="PANTHER" id="PTHR11908">
    <property type="entry name" value="XANTHINE DEHYDROGENASE"/>
    <property type="match status" value="1"/>
</dbReference>
<proteinExistence type="predicted"/>
<feature type="domain" description="Aldehyde oxidase/xanthine dehydrogenase a/b hammerhead" evidence="1">
    <location>
        <begin position="16"/>
        <end position="125"/>
    </location>
</feature>
<comment type="caution">
    <text evidence="2">The sequence shown here is derived from an EMBL/GenBank/DDBJ whole genome shotgun (WGS) entry which is preliminary data.</text>
</comment>
<dbReference type="PANTHER" id="PTHR11908:SF157">
    <property type="entry name" value="XANTHINE DEHYDROGENASE SUBUNIT D-RELATED"/>
    <property type="match status" value="1"/>
</dbReference>
<organism evidence="2 3">
    <name type="scientific">Lutispora saccharofermentans</name>
    <dbReference type="NCBI Taxonomy" id="3024236"/>
    <lineage>
        <taxon>Bacteria</taxon>
        <taxon>Bacillati</taxon>
        <taxon>Bacillota</taxon>
        <taxon>Clostridia</taxon>
        <taxon>Lutisporales</taxon>
        <taxon>Lutisporaceae</taxon>
        <taxon>Lutispora</taxon>
    </lineage>
</organism>
<reference evidence="2 3" key="1">
    <citation type="submission" date="2021-10" db="EMBL/GenBank/DDBJ databases">
        <title>Lutispora strain m25 sp. nov., a thermophilic, non-spore-forming bacterium isolated from a lab-scale methanogenic bioreactor digesting anaerobic sludge.</title>
        <authorList>
            <person name="El Houari A."/>
            <person name="Mcdonald J."/>
        </authorList>
    </citation>
    <scope>NUCLEOTIDE SEQUENCE [LARGE SCALE GENOMIC DNA]</scope>
    <source>
        <strain evidence="3">m25</strain>
    </source>
</reference>
<dbReference type="EMBL" id="JAJEKE010000005">
    <property type="protein sequence ID" value="MCQ1529376.1"/>
    <property type="molecule type" value="Genomic_DNA"/>
</dbReference>
<keyword evidence="3" id="KW-1185">Reference proteome</keyword>
<dbReference type="InterPro" id="IPR000674">
    <property type="entry name" value="Ald_Oxase/Xan_DH_a/b"/>
</dbReference>
<gene>
    <name evidence="2" type="ORF">LJD61_07395</name>
</gene>
<evidence type="ECO:0000259" key="1">
    <source>
        <dbReference type="SMART" id="SM01008"/>
    </source>
</evidence>
<protein>
    <submittedName>
        <fullName evidence="2">Xanthine dehydrogenase family protein molybdopterin-binding subunit</fullName>
    </submittedName>
</protein>
<dbReference type="Proteomes" id="UP001651880">
    <property type="component" value="Unassembled WGS sequence"/>
</dbReference>
<dbReference type="Pfam" id="PF01315">
    <property type="entry name" value="Ald_Xan_dh_C"/>
    <property type="match status" value="1"/>
</dbReference>
<dbReference type="Gene3D" id="3.90.1170.50">
    <property type="entry name" value="Aldehyde oxidase/xanthine dehydrogenase, a/b hammerhead"/>
    <property type="match status" value="1"/>
</dbReference>
<dbReference type="InterPro" id="IPR046867">
    <property type="entry name" value="AldOxase/xan_DH_MoCoBD2"/>
</dbReference>
<dbReference type="SUPFAM" id="SSF54665">
    <property type="entry name" value="CO dehydrogenase molybdoprotein N-domain-like"/>
    <property type="match status" value="1"/>
</dbReference>
<dbReference type="InterPro" id="IPR016208">
    <property type="entry name" value="Ald_Oxase/xanthine_DH-like"/>
</dbReference>
<sequence length="740" mass="80661">MDNVMPYRSDIMDKVTGAAKYSEDFYMENMVYAKILWPSVPRARVIKIDISEAQRAPGVVRIVTRKDITGSNLSGMYHIQDRPILIGEGEEVRFSADALALVAAETEEEAERACKLINVEYEELHAIHTVEQAKAENQPPCFEHEIKKGDVEAGFSKAAAVVEEEYTNPYAEHAYIEPEAGYAYIDNNGTINVCYGTQDITQNHRMACKALGYPYHKVRLHVPYVGGGFGGKHSMSVHVYLTLLAHVVRRPVRLVWTREESISYSCKKQHMITKAKMGLDANGHICALQVLSEGSAGPYYGNYEGALLSFMNGVCGPYRYNNLDIAGKMYYTTGSEIGSFRGVGTPDGTFVIETLIDKAARKLGMDPLTVRRRNWMQKKEEFAAQFKGAMSRNISDDWIIAETMETALKAAGPLPKAAAGKKVGRGIANAMPAFAIGNSPLHKGSVAELTMFFDGSLLVKLGFPEIGQGITDVAVKLAASAMGTDEAQISVMLSDSHLTPKAGALGFSQATVTAGNAVLDAAEKLKRLLEDIAREYLNSQDEAIYYKRDGFYNGDGIKLVDWNDFADFCFNEVRSLTAQGCVVGPPEDNGLYGVTPISTVADVEIDEESGEIKVLQVISCHDIGKTINYQSARGQILGGVIMSMGVTTMEEFILNKGHALTPSFAEYVIPTAMDVPEHNKVVFIEGNYGNGCPQGAKGVGEHGMYATGSAISNAILDAVGVSMTQLPITPEKLLRKLNRI</sequence>
<evidence type="ECO:0000313" key="2">
    <source>
        <dbReference type="EMBL" id="MCQ1529376.1"/>
    </source>
</evidence>
<dbReference type="Pfam" id="PF20256">
    <property type="entry name" value="MoCoBD_2"/>
    <property type="match status" value="1"/>
</dbReference>
<dbReference type="InterPro" id="IPR037165">
    <property type="entry name" value="AldOxase/xan_DH_Mopterin-bd_sf"/>
</dbReference>
<dbReference type="InterPro" id="IPR008274">
    <property type="entry name" value="AldOxase/xan_DH_MoCoBD1"/>
</dbReference>
<dbReference type="SUPFAM" id="SSF56003">
    <property type="entry name" value="Molybdenum cofactor-binding domain"/>
    <property type="match status" value="1"/>
</dbReference>